<sequence length="355" mass="39654">MAQKTEEWSCHPDLEVEWDLFTENCRRNTRTDFNSELWMKFWQQSNVPSKPTINLGHAEPFLQDQGFHEAMECDDTELPSISNPPSANLVVEDNVAALTDSQQQQINAIVSDLLDVFDMASESIPEELKDDIKLLPSHAVSLLFKELSLRLSDQGFYSICSVLSEDTNPDSWVDIRLVFQEIFLPMLSGEKHNTLGEEVKAGLKQLTERFPSECVSHMLIPLLSYNLTAPTQLELLSDLIPALPKSDFSGLFRDFILQCKAPLEELKILVLICFMSTSGVDDVVLKTDSPLLKLLPVLSLSARALSANESFASLILRIIPALRCSTSPQVQNEITAIVQQSASFNKQAMLNALKG</sequence>
<evidence type="ECO:0000313" key="2">
    <source>
        <dbReference type="RefSeq" id="XP_052123683.1"/>
    </source>
</evidence>
<dbReference type="OrthoDB" id="8193823at2759"/>
<dbReference type="RefSeq" id="XP_052123684.1">
    <property type="nucleotide sequence ID" value="XM_052267724.1"/>
</dbReference>
<reference evidence="2 3" key="1">
    <citation type="submission" date="2025-04" db="UniProtKB">
        <authorList>
            <consortium name="RefSeq"/>
        </authorList>
    </citation>
    <scope>IDENTIFICATION</scope>
    <source>
        <tissue evidence="2 3">Whole organism</tissue>
    </source>
</reference>
<keyword evidence="1" id="KW-1185">Reference proteome</keyword>
<dbReference type="Proteomes" id="UP000504606">
    <property type="component" value="Unplaced"/>
</dbReference>
<organism evidence="1 2">
    <name type="scientific">Frankliniella occidentalis</name>
    <name type="common">Western flower thrips</name>
    <name type="synonym">Euthrips occidentalis</name>
    <dbReference type="NCBI Taxonomy" id="133901"/>
    <lineage>
        <taxon>Eukaryota</taxon>
        <taxon>Metazoa</taxon>
        <taxon>Ecdysozoa</taxon>
        <taxon>Arthropoda</taxon>
        <taxon>Hexapoda</taxon>
        <taxon>Insecta</taxon>
        <taxon>Pterygota</taxon>
        <taxon>Neoptera</taxon>
        <taxon>Paraneoptera</taxon>
        <taxon>Thysanoptera</taxon>
        <taxon>Terebrantia</taxon>
        <taxon>Thripoidea</taxon>
        <taxon>Thripidae</taxon>
        <taxon>Frankliniella</taxon>
    </lineage>
</organism>
<evidence type="ECO:0000313" key="1">
    <source>
        <dbReference type="Proteomes" id="UP000504606"/>
    </source>
</evidence>
<dbReference type="GeneID" id="113206678"/>
<evidence type="ECO:0000313" key="3">
    <source>
        <dbReference type="RefSeq" id="XP_052123684.1"/>
    </source>
</evidence>
<accession>A0A9C6U894</accession>
<dbReference type="Gene3D" id="1.25.40.480">
    <property type="match status" value="1"/>
</dbReference>
<name>A0A9C6U894_FRAOC</name>
<dbReference type="RefSeq" id="XP_052123683.1">
    <property type="nucleotide sequence ID" value="XM_052267723.1"/>
</dbReference>
<protein>
    <submittedName>
        <fullName evidence="2 3">Uncharacterized protein LOC113206678</fullName>
    </submittedName>
</protein>
<dbReference type="AlphaFoldDB" id="A0A9C6U894"/>
<dbReference type="KEGG" id="foc:113206678"/>
<gene>
    <name evidence="2 3" type="primary">LOC113206678</name>
</gene>
<proteinExistence type="predicted"/>